<evidence type="ECO:0000313" key="25">
    <source>
        <dbReference type="Proteomes" id="UP001108280"/>
    </source>
</evidence>
<dbReference type="SMART" id="SM00255">
    <property type="entry name" value="TIR"/>
    <property type="match status" value="1"/>
</dbReference>
<feature type="chain" id="PRO_5044679303" description="Interleukin-1 receptor-like 2" evidence="20">
    <location>
        <begin position="22"/>
        <end position="575"/>
    </location>
</feature>
<keyword evidence="9 19" id="KW-0472">Membrane</keyword>
<name>A0A8C2QIH3_CRIGR</name>
<evidence type="ECO:0000256" key="2">
    <source>
        <dbReference type="ARBA" id="ARBA00009752"/>
    </source>
</evidence>
<dbReference type="FunFam" id="2.60.40.10:FF:001096">
    <property type="entry name" value="Interleukin 1 receptor like 2"/>
    <property type="match status" value="1"/>
</dbReference>
<dbReference type="SUPFAM" id="SSF52200">
    <property type="entry name" value="Toll/Interleukin receptor TIR domain"/>
    <property type="match status" value="1"/>
</dbReference>
<dbReference type="InterPro" id="IPR004076">
    <property type="entry name" value="IL-1_rcpt_I-typ"/>
</dbReference>
<evidence type="ECO:0000256" key="5">
    <source>
        <dbReference type="ARBA" id="ARBA00022737"/>
    </source>
</evidence>
<dbReference type="InterPro" id="IPR036179">
    <property type="entry name" value="Ig-like_dom_sf"/>
</dbReference>
<dbReference type="InterPro" id="IPR015621">
    <property type="entry name" value="IL-1_rcpt_fam"/>
</dbReference>
<evidence type="ECO:0000256" key="13">
    <source>
        <dbReference type="ARBA" id="ARBA00023198"/>
    </source>
</evidence>
<evidence type="ECO:0000256" key="6">
    <source>
        <dbReference type="ARBA" id="ARBA00022801"/>
    </source>
</evidence>
<dbReference type="Ensembl" id="ENSCGRT00001018940.1">
    <property type="protein sequence ID" value="ENSCGRP00001014702.1"/>
    <property type="gene ID" value="ENSCGRG00001015507.1"/>
</dbReference>
<protein>
    <recommendedName>
        <fullName evidence="16">Interleukin-1 receptor-like 2</fullName>
    </recommendedName>
    <alternativeName>
        <fullName evidence="17">IL-36 receptor</fullName>
    </alternativeName>
    <alternativeName>
        <fullName evidence="18">Interleukin-1 receptor-related protein 2</fullName>
    </alternativeName>
</protein>
<keyword evidence="4 20" id="KW-0732">Signal</keyword>
<reference evidence="25" key="1">
    <citation type="journal article" date="2018" name="Biotechnol. Bioeng.">
        <title>A reference genome of the Chinese hamster based on a hybrid assembly strategy.</title>
        <authorList>
            <person name="Rupp O."/>
            <person name="MacDonald M.L."/>
            <person name="Li S."/>
            <person name="Dhiman H."/>
            <person name="Polson S."/>
            <person name="Griep S."/>
            <person name="Heffner K."/>
            <person name="Hernandez I."/>
            <person name="Brinkrolf K."/>
            <person name="Jadhav V."/>
            <person name="Samoudi M."/>
            <person name="Hao H."/>
            <person name="Kingham B."/>
            <person name="Goesmann A."/>
            <person name="Betenbaugh M.J."/>
            <person name="Lewis N.E."/>
            <person name="Borth N."/>
            <person name="Lee K.H."/>
        </authorList>
    </citation>
    <scope>NUCLEOTIDE SEQUENCE [LARGE SCALE GENOMIC DNA]</scope>
    <source>
        <strain evidence="25">17A/GY</strain>
    </source>
</reference>
<dbReference type="GeneID" id="100758449"/>
<keyword evidence="11" id="KW-0675">Receptor</keyword>
<dbReference type="PRINTS" id="PR01537">
    <property type="entry name" value="INTRLKN1R1F"/>
</dbReference>
<comment type="similarity">
    <text evidence="2">Belongs to the interleukin-1 receptor family.</text>
</comment>
<feature type="domain" description="TIR" evidence="21">
    <location>
        <begin position="385"/>
        <end position="540"/>
    </location>
</feature>
<dbReference type="Proteomes" id="UP000694386">
    <property type="component" value="Unplaced"/>
</dbReference>
<dbReference type="GO" id="GO:0050727">
    <property type="term" value="P:regulation of inflammatory response"/>
    <property type="evidence" value="ECO:0007669"/>
    <property type="project" value="Ensembl"/>
</dbReference>
<keyword evidence="3 19" id="KW-0812">Transmembrane</keyword>
<evidence type="ECO:0000256" key="19">
    <source>
        <dbReference type="SAM" id="Phobius"/>
    </source>
</evidence>
<dbReference type="FunFam" id="2.60.40.10:FF:001302">
    <property type="entry name" value="Interleukin 1 receptor like 2"/>
    <property type="match status" value="1"/>
</dbReference>
<reference evidence="23" key="4">
    <citation type="submission" date="2025-05" db="UniProtKB">
        <authorList>
            <consortium name="Ensembl"/>
        </authorList>
    </citation>
    <scope>IDENTIFICATION</scope>
</reference>
<dbReference type="Gene3D" id="2.60.40.10">
    <property type="entry name" value="Immunoglobulins"/>
    <property type="match status" value="3"/>
</dbReference>
<evidence type="ECO:0000256" key="7">
    <source>
        <dbReference type="ARBA" id="ARBA00022989"/>
    </source>
</evidence>
<sequence>MWVRSLLLCGVSFALPLFVTAGTCKDAEMHHEIISEGRPFAFNCTYPPVTNRAVDVTWHRASNRSSVSNNRQLRNHQDQTWILFLPLEEGDSGIYQCVIRDTHNCYRIAVNLTVVRNHWCDSSTEGPIKLSLSDEYQQSLPLGKSASLTCHLDFPDSCVLDSIKWYKGCEELKAEKQYVVSGPRLLVNNVAEEDGGSYACTARLTYLGRQFTVRNYIAVSIKEVVSGGRIPNITYPKNNSIEVQLGSTLIVDCNITDTKENTNLRCWRINETLVDDYYNDSKRIREGIETNVSFKDHIFYTVNITFLEVKMEDYGLPFMCHAGVSTAYIMLKLPAPDFRAYLIGGLMAFLLLVVSILCIYNSFKIDIKLWYRSAFYSAQAPDDEKMYDAYVLYPKCPRESQGHDMDTMVLKILPEVLEKQCGYKLFIFGRDEFPGQAVANVIDENIKLCRRLIVLVAPESPSFGFLKHMSEDQIAVYNALIQDGMKVILIELEKVKDYSGMPESIQYIRQKHGAIQWDGDFTEKSQCAKTKFWKKVRYHMPPRRYPPSSPVQLLRHTPCNCTSGKWDAAIGLITP</sequence>
<keyword evidence="5" id="KW-0677">Repeat</keyword>
<dbReference type="RefSeq" id="XP_027290615.2">
    <property type="nucleotide sequence ID" value="XM_027434814.2"/>
</dbReference>
<keyword evidence="7 19" id="KW-1133">Transmembrane helix</keyword>
<dbReference type="FunFam" id="2.60.40.10:FF:000188">
    <property type="entry name" value="Interleukin-1 receptor accessory protein-like 1"/>
    <property type="match status" value="1"/>
</dbReference>
<evidence type="ECO:0000256" key="4">
    <source>
        <dbReference type="ARBA" id="ARBA00022729"/>
    </source>
</evidence>
<dbReference type="Pfam" id="PF13895">
    <property type="entry name" value="Ig_2"/>
    <property type="match status" value="2"/>
</dbReference>
<dbReference type="PROSITE" id="PS50835">
    <property type="entry name" value="IG_LIKE"/>
    <property type="match status" value="2"/>
</dbReference>
<comment type="subcellular location">
    <subcellularLocation>
        <location evidence="1">Membrane</location>
        <topology evidence="1">Single-pass type I membrane protein</topology>
    </subcellularLocation>
</comment>
<keyword evidence="10" id="KW-1015">Disulfide bond</keyword>
<dbReference type="GO" id="GO:0006954">
    <property type="term" value="P:inflammatory response"/>
    <property type="evidence" value="ECO:0007669"/>
    <property type="project" value="UniProtKB-KW"/>
</dbReference>
<dbReference type="AlphaFoldDB" id="A0A8C2QIH3"/>
<keyword evidence="13" id="KW-0395">Inflammatory response</keyword>
<dbReference type="GeneTree" id="ENSGT01090000259985"/>
<dbReference type="PANTHER" id="PTHR11890">
    <property type="entry name" value="INTERLEUKIN-1 RECEPTOR FAMILY MEMBER"/>
    <property type="match status" value="1"/>
</dbReference>
<dbReference type="FunFam" id="3.40.50.10140:FF:000002">
    <property type="entry name" value="Interleukin 1 receptor accessory protein"/>
    <property type="match status" value="1"/>
</dbReference>
<feature type="signal peptide" evidence="20">
    <location>
        <begin position="1"/>
        <end position="21"/>
    </location>
</feature>
<evidence type="ECO:0000256" key="14">
    <source>
        <dbReference type="ARBA" id="ARBA00023319"/>
    </source>
</evidence>
<evidence type="ECO:0000256" key="18">
    <source>
        <dbReference type="ARBA" id="ARBA00078535"/>
    </source>
</evidence>
<keyword evidence="12" id="KW-0325">Glycoprotein</keyword>
<dbReference type="GO" id="GO:0045582">
    <property type="term" value="P:positive regulation of T cell differentiation"/>
    <property type="evidence" value="ECO:0007669"/>
    <property type="project" value="Ensembl"/>
</dbReference>
<evidence type="ECO:0000256" key="9">
    <source>
        <dbReference type="ARBA" id="ARBA00023136"/>
    </source>
</evidence>
<evidence type="ECO:0000256" key="8">
    <source>
        <dbReference type="ARBA" id="ARBA00023027"/>
    </source>
</evidence>
<evidence type="ECO:0000256" key="20">
    <source>
        <dbReference type="SAM" id="SignalP"/>
    </source>
</evidence>
<gene>
    <name evidence="23 26" type="primary">Il1rl2</name>
</gene>
<dbReference type="OrthoDB" id="6132459at2759"/>
<dbReference type="RefSeq" id="XP_027242554.2">
    <property type="nucleotide sequence ID" value="XM_027386753.2"/>
</dbReference>
<dbReference type="GO" id="GO:0016787">
    <property type="term" value="F:hydrolase activity"/>
    <property type="evidence" value="ECO:0007669"/>
    <property type="project" value="UniProtKB-KW"/>
</dbReference>
<dbReference type="PANTHER" id="PTHR11890:SF9">
    <property type="entry name" value="INTERLEUKIN-1 RECEPTOR-LIKE 2"/>
    <property type="match status" value="1"/>
</dbReference>
<dbReference type="InterPro" id="IPR003598">
    <property type="entry name" value="Ig_sub2"/>
</dbReference>
<proteinExistence type="inferred from homology"/>
<evidence type="ECO:0000256" key="3">
    <source>
        <dbReference type="ARBA" id="ARBA00022692"/>
    </source>
</evidence>
<keyword evidence="25" id="KW-1185">Reference proteome</keyword>
<reference evidence="25" key="2">
    <citation type="journal article" date="2020" name="Biotechnol. Bioeng.">
        <title>Chromosome-scale scaffolds for the Chinese hamster reference genome assembly to facilitate the study of the CHO epigenome.</title>
        <authorList>
            <person name="Hilliard W."/>
            <person name="MacDonald M."/>
            <person name="Lee K.H."/>
        </authorList>
    </citation>
    <scope>NUCLEOTIDE SEQUENCE [LARGE SCALE GENOMIC DNA]</scope>
    <source>
        <strain evidence="25">17A/GY</strain>
    </source>
</reference>
<keyword evidence="8" id="KW-0520">NAD</keyword>
<keyword evidence="6" id="KW-0378">Hydrolase</keyword>
<dbReference type="InterPro" id="IPR004074">
    <property type="entry name" value="IL-1_rcpt_I/II-typ"/>
</dbReference>
<dbReference type="SMART" id="SM00408">
    <property type="entry name" value="IGc2"/>
    <property type="match status" value="2"/>
</dbReference>
<evidence type="ECO:0000313" key="24">
    <source>
        <dbReference type="Proteomes" id="UP000694386"/>
    </source>
</evidence>
<accession>A0A8C2QIH3</accession>
<evidence type="ECO:0000256" key="15">
    <source>
        <dbReference type="ARBA" id="ARBA00064834"/>
    </source>
</evidence>
<dbReference type="CTD" id="8808"/>
<dbReference type="KEGG" id="cge:100758449"/>
<dbReference type="PRINTS" id="PR01536">
    <property type="entry name" value="INTRLKN1R12F"/>
</dbReference>
<evidence type="ECO:0000256" key="16">
    <source>
        <dbReference type="ARBA" id="ARBA00069797"/>
    </source>
</evidence>
<dbReference type="PRINTS" id="PR01538">
    <property type="entry name" value="INTRLEUKN1R1"/>
</dbReference>
<evidence type="ECO:0000256" key="11">
    <source>
        <dbReference type="ARBA" id="ARBA00023170"/>
    </source>
</evidence>
<dbReference type="Gene3D" id="3.40.50.10140">
    <property type="entry name" value="Toll/interleukin-1 receptor homology (TIR) domain"/>
    <property type="match status" value="1"/>
</dbReference>
<dbReference type="InterPro" id="IPR013783">
    <property type="entry name" value="Ig-like_fold"/>
</dbReference>
<feature type="domain" description="Ig-like" evidence="22">
    <location>
        <begin position="127"/>
        <end position="212"/>
    </location>
</feature>
<feature type="domain" description="Ig-like" evidence="22">
    <location>
        <begin position="16"/>
        <end position="113"/>
    </location>
</feature>
<evidence type="ECO:0000256" key="10">
    <source>
        <dbReference type="ARBA" id="ARBA00023157"/>
    </source>
</evidence>
<evidence type="ECO:0000256" key="17">
    <source>
        <dbReference type="ARBA" id="ARBA00077806"/>
    </source>
</evidence>
<dbReference type="Proteomes" id="UP001108280">
    <property type="component" value="Chromosome 1"/>
</dbReference>
<dbReference type="Pfam" id="PF01582">
    <property type="entry name" value="TIR"/>
    <property type="match status" value="1"/>
</dbReference>
<evidence type="ECO:0000256" key="1">
    <source>
        <dbReference type="ARBA" id="ARBA00004479"/>
    </source>
</evidence>
<dbReference type="SUPFAM" id="SSF48726">
    <property type="entry name" value="Immunoglobulin"/>
    <property type="match status" value="3"/>
</dbReference>
<reference evidence="26" key="3">
    <citation type="submission" date="2025-04" db="UniProtKB">
        <authorList>
            <consortium name="RefSeq"/>
        </authorList>
    </citation>
    <scope>IDENTIFICATION</scope>
    <source>
        <strain evidence="26">17A/GY</strain>
        <tissue evidence="26">Liver</tissue>
    </source>
</reference>
<dbReference type="InterPro" id="IPR007110">
    <property type="entry name" value="Ig-like_dom"/>
</dbReference>
<organism evidence="23 24">
    <name type="scientific">Cricetulus griseus</name>
    <name type="common">Chinese hamster</name>
    <name type="synonym">Cricetulus barabensis griseus</name>
    <dbReference type="NCBI Taxonomy" id="10029"/>
    <lineage>
        <taxon>Eukaryota</taxon>
        <taxon>Metazoa</taxon>
        <taxon>Chordata</taxon>
        <taxon>Craniata</taxon>
        <taxon>Vertebrata</taxon>
        <taxon>Euteleostomi</taxon>
        <taxon>Mammalia</taxon>
        <taxon>Eutheria</taxon>
        <taxon>Euarchontoglires</taxon>
        <taxon>Glires</taxon>
        <taxon>Rodentia</taxon>
        <taxon>Myomorpha</taxon>
        <taxon>Muroidea</taxon>
        <taxon>Cricetidae</taxon>
        <taxon>Cricetinae</taxon>
        <taxon>Cricetulus</taxon>
    </lineage>
</organism>
<evidence type="ECO:0000259" key="22">
    <source>
        <dbReference type="PROSITE" id="PS50835"/>
    </source>
</evidence>
<dbReference type="InterPro" id="IPR035897">
    <property type="entry name" value="Toll_tir_struct_dom_sf"/>
</dbReference>
<evidence type="ECO:0000259" key="21">
    <source>
        <dbReference type="PROSITE" id="PS50104"/>
    </source>
</evidence>
<evidence type="ECO:0000256" key="12">
    <source>
        <dbReference type="ARBA" id="ARBA00023180"/>
    </source>
</evidence>
<dbReference type="PROSITE" id="PS50104">
    <property type="entry name" value="TIR"/>
    <property type="match status" value="1"/>
</dbReference>
<comment type="subunit">
    <text evidence="15">Interacts with IL1RAP; the association is enhanced by IL36B indicative for an functional signaling complex and inhibited by IL36RN.</text>
</comment>
<evidence type="ECO:0000313" key="26">
    <source>
        <dbReference type="RefSeq" id="XP_027242554.2"/>
    </source>
</evidence>
<dbReference type="GO" id="GO:0016020">
    <property type="term" value="C:membrane"/>
    <property type="evidence" value="ECO:0007669"/>
    <property type="project" value="UniProtKB-SubCell"/>
</dbReference>
<dbReference type="InterPro" id="IPR003599">
    <property type="entry name" value="Ig_sub"/>
</dbReference>
<dbReference type="SMART" id="SM00409">
    <property type="entry name" value="IG"/>
    <property type="match status" value="3"/>
</dbReference>
<keyword evidence="14" id="KW-0393">Immunoglobulin domain</keyword>
<dbReference type="GO" id="GO:0032755">
    <property type="term" value="P:positive regulation of interleukin-6 production"/>
    <property type="evidence" value="ECO:0007669"/>
    <property type="project" value="Ensembl"/>
</dbReference>
<dbReference type="InterPro" id="IPR000157">
    <property type="entry name" value="TIR_dom"/>
</dbReference>
<evidence type="ECO:0000313" key="23">
    <source>
        <dbReference type="Ensembl" id="ENSCGRP00001014702.1"/>
    </source>
</evidence>
<feature type="transmembrane region" description="Helical" evidence="19">
    <location>
        <begin position="340"/>
        <end position="363"/>
    </location>
</feature>
<dbReference type="GO" id="GO:0004909">
    <property type="term" value="F:interleukin-1, type I, activating receptor activity"/>
    <property type="evidence" value="ECO:0007669"/>
    <property type="project" value="InterPro"/>
</dbReference>